<dbReference type="SUPFAM" id="SSF49899">
    <property type="entry name" value="Concanavalin A-like lectins/glucanases"/>
    <property type="match status" value="1"/>
</dbReference>
<proteinExistence type="predicted"/>
<dbReference type="STRING" id="356660.SAMN05444336_101252"/>
<sequence length="259" mass="27362">MRRAAMVTRRAALVAARSWPDHLAAVQALFAGDVVGGVWSWSEAGHRWTDLAGATPAGDTDPVGRLTPLAGAAILSADAVDNRPTGIATGLKFDGINDAMISTATVTPNSKVATVMFSGRLPESGPRIVAAMGADSAVDPYRISLVRQDDRLHARITGSSGNYRVSFPMDEARHTTVVTFDGTTAAGEIAAYVDGVEATLTIENSTREGTLFLKPDSIHLATYGSNNCYDLTLNALAFAFALKADADQREILRLWGAAQ</sequence>
<protein>
    <submittedName>
        <fullName evidence="1">Uncharacterized protein</fullName>
    </submittedName>
</protein>
<evidence type="ECO:0000313" key="1">
    <source>
        <dbReference type="EMBL" id="SDW15038.1"/>
    </source>
</evidence>
<reference evidence="1 2" key="1">
    <citation type="submission" date="2016-10" db="EMBL/GenBank/DDBJ databases">
        <authorList>
            <person name="de Groot N.N."/>
        </authorList>
    </citation>
    <scope>NUCLEOTIDE SEQUENCE [LARGE SCALE GENOMIC DNA]</scope>
    <source>
        <strain evidence="1 2">DSM 17890</strain>
    </source>
</reference>
<gene>
    <name evidence="1" type="ORF">SAMN05444336_101252</name>
</gene>
<organism evidence="1 2">
    <name type="scientific">Albimonas donghaensis</name>
    <dbReference type="NCBI Taxonomy" id="356660"/>
    <lineage>
        <taxon>Bacteria</taxon>
        <taxon>Pseudomonadati</taxon>
        <taxon>Pseudomonadota</taxon>
        <taxon>Alphaproteobacteria</taxon>
        <taxon>Rhodobacterales</taxon>
        <taxon>Paracoccaceae</taxon>
        <taxon>Albimonas</taxon>
    </lineage>
</organism>
<name>A0A1H2R741_9RHOB</name>
<evidence type="ECO:0000313" key="2">
    <source>
        <dbReference type="Proteomes" id="UP000199118"/>
    </source>
</evidence>
<dbReference type="Proteomes" id="UP000199118">
    <property type="component" value="Unassembled WGS sequence"/>
</dbReference>
<dbReference type="RefSeq" id="WP_092679324.1">
    <property type="nucleotide sequence ID" value="NZ_FNMZ01000001.1"/>
</dbReference>
<dbReference type="EMBL" id="FNMZ01000001">
    <property type="protein sequence ID" value="SDW15038.1"/>
    <property type="molecule type" value="Genomic_DNA"/>
</dbReference>
<accession>A0A1H2R741</accession>
<keyword evidence="2" id="KW-1185">Reference proteome</keyword>
<dbReference type="Gene3D" id="2.60.120.200">
    <property type="match status" value="1"/>
</dbReference>
<dbReference type="InterPro" id="IPR013320">
    <property type="entry name" value="ConA-like_dom_sf"/>
</dbReference>
<dbReference type="AlphaFoldDB" id="A0A1H2R741"/>